<keyword evidence="2" id="KW-1185">Reference proteome</keyword>
<name>A0AAP0BKG1_9ASPA</name>
<comment type="caution">
    <text evidence="1">The sequence shown here is derived from an EMBL/GenBank/DDBJ whole genome shotgun (WGS) entry which is preliminary data.</text>
</comment>
<gene>
    <name evidence="1" type="ORF">KSP39_PZI009262</name>
</gene>
<dbReference type="AlphaFoldDB" id="A0AAP0BKG1"/>
<dbReference type="Proteomes" id="UP001418222">
    <property type="component" value="Unassembled WGS sequence"/>
</dbReference>
<organism evidence="1 2">
    <name type="scientific">Platanthera zijinensis</name>
    <dbReference type="NCBI Taxonomy" id="2320716"/>
    <lineage>
        <taxon>Eukaryota</taxon>
        <taxon>Viridiplantae</taxon>
        <taxon>Streptophyta</taxon>
        <taxon>Embryophyta</taxon>
        <taxon>Tracheophyta</taxon>
        <taxon>Spermatophyta</taxon>
        <taxon>Magnoliopsida</taxon>
        <taxon>Liliopsida</taxon>
        <taxon>Asparagales</taxon>
        <taxon>Orchidaceae</taxon>
        <taxon>Orchidoideae</taxon>
        <taxon>Orchideae</taxon>
        <taxon>Orchidinae</taxon>
        <taxon>Platanthera</taxon>
    </lineage>
</organism>
<evidence type="ECO:0000313" key="1">
    <source>
        <dbReference type="EMBL" id="KAK8942531.1"/>
    </source>
</evidence>
<reference evidence="1 2" key="1">
    <citation type="journal article" date="2022" name="Nat. Plants">
        <title>Genomes of leafy and leafless Platanthera orchids illuminate the evolution of mycoheterotrophy.</title>
        <authorList>
            <person name="Li M.H."/>
            <person name="Liu K.W."/>
            <person name="Li Z."/>
            <person name="Lu H.C."/>
            <person name="Ye Q.L."/>
            <person name="Zhang D."/>
            <person name="Wang J.Y."/>
            <person name="Li Y.F."/>
            <person name="Zhong Z.M."/>
            <person name="Liu X."/>
            <person name="Yu X."/>
            <person name="Liu D.K."/>
            <person name="Tu X.D."/>
            <person name="Liu B."/>
            <person name="Hao Y."/>
            <person name="Liao X.Y."/>
            <person name="Jiang Y.T."/>
            <person name="Sun W.H."/>
            <person name="Chen J."/>
            <person name="Chen Y.Q."/>
            <person name="Ai Y."/>
            <person name="Zhai J.W."/>
            <person name="Wu S.S."/>
            <person name="Zhou Z."/>
            <person name="Hsiao Y.Y."/>
            <person name="Wu W.L."/>
            <person name="Chen Y.Y."/>
            <person name="Lin Y.F."/>
            <person name="Hsu J.L."/>
            <person name="Li C.Y."/>
            <person name="Wang Z.W."/>
            <person name="Zhao X."/>
            <person name="Zhong W.Y."/>
            <person name="Ma X.K."/>
            <person name="Ma L."/>
            <person name="Huang J."/>
            <person name="Chen G.Z."/>
            <person name="Huang M.Z."/>
            <person name="Huang L."/>
            <person name="Peng D.H."/>
            <person name="Luo Y.B."/>
            <person name="Zou S.Q."/>
            <person name="Chen S.P."/>
            <person name="Lan S."/>
            <person name="Tsai W.C."/>
            <person name="Van de Peer Y."/>
            <person name="Liu Z.J."/>
        </authorList>
    </citation>
    <scope>NUCLEOTIDE SEQUENCE [LARGE SCALE GENOMIC DNA]</scope>
    <source>
        <strain evidence="1">Lor287</strain>
    </source>
</reference>
<accession>A0AAP0BKG1</accession>
<proteinExistence type="predicted"/>
<dbReference type="EMBL" id="JBBWWQ010000007">
    <property type="protein sequence ID" value="KAK8942531.1"/>
    <property type="molecule type" value="Genomic_DNA"/>
</dbReference>
<protein>
    <submittedName>
        <fullName evidence="1">Uncharacterized protein</fullName>
    </submittedName>
</protein>
<evidence type="ECO:0000313" key="2">
    <source>
        <dbReference type="Proteomes" id="UP001418222"/>
    </source>
</evidence>
<sequence length="147" mass="16027">MSPGIGFEKACRLSNTIHSEIAPSLSLPSLPVSTGAADPALGLFEDAPGRGFGDDWSVVLPQVEKIASLLRDCDVGYLHLNKGAKNSRWNTMDVSNLYNEVLKQYPEAFDCSTAVSQVLSNQSIINMEHLKISPLLKIYPLLVLGIW</sequence>